<evidence type="ECO:0000256" key="8">
    <source>
        <dbReference type="ARBA" id="ARBA00023065"/>
    </source>
</evidence>
<accession>A0ABT9VNQ6</accession>
<evidence type="ECO:0000256" key="14">
    <source>
        <dbReference type="RuleBase" id="RU003848"/>
    </source>
</evidence>
<dbReference type="EMBL" id="JAUSTR010000005">
    <property type="protein sequence ID" value="MDQ0162609.1"/>
    <property type="molecule type" value="Genomic_DNA"/>
</dbReference>
<dbReference type="Pfam" id="PF00430">
    <property type="entry name" value="ATP-synt_B"/>
    <property type="match status" value="1"/>
</dbReference>
<keyword evidence="17" id="KW-1185">Reference proteome</keyword>
<evidence type="ECO:0000256" key="4">
    <source>
        <dbReference type="ARBA" id="ARBA00022547"/>
    </source>
</evidence>
<evidence type="ECO:0000256" key="12">
    <source>
        <dbReference type="ARBA" id="ARBA00037847"/>
    </source>
</evidence>
<evidence type="ECO:0000256" key="6">
    <source>
        <dbReference type="ARBA" id="ARBA00022781"/>
    </source>
</evidence>
<dbReference type="InterPro" id="IPR002146">
    <property type="entry name" value="ATP_synth_b/b'su_bac/chlpt"/>
</dbReference>
<comment type="function">
    <text evidence="11 13">F(1)F(0) ATP synthase produces ATP from ADP in the presence of a proton or sodium gradient. F-type ATPases consist of two structural domains, F(1) containing the extramembraneous catalytic core and F(0) containing the membrane proton channel, linked together by a central stalk and a peripheral stalk. During catalysis, ATP synthesis in the catalytic domain of F(1) is coupled via a rotary mechanism of the central stalk subunits to proton translocation.</text>
</comment>
<evidence type="ECO:0000313" key="17">
    <source>
        <dbReference type="Proteomes" id="UP001225646"/>
    </source>
</evidence>
<evidence type="ECO:0000256" key="13">
    <source>
        <dbReference type="HAMAP-Rule" id="MF_01398"/>
    </source>
</evidence>
<protein>
    <recommendedName>
        <fullName evidence="13">ATP synthase subunit b</fullName>
    </recommendedName>
    <alternativeName>
        <fullName evidence="13">ATP synthase F(0) sector subunit b</fullName>
    </alternativeName>
    <alternativeName>
        <fullName evidence="13">ATPase subunit I</fullName>
    </alternativeName>
    <alternativeName>
        <fullName evidence="13">F-type ATPase subunit b</fullName>
        <shortName evidence="13">F-ATPase subunit b</shortName>
    </alternativeName>
</protein>
<keyword evidence="3 13" id="KW-1003">Cell membrane</keyword>
<keyword evidence="7 13" id="KW-1133">Transmembrane helix</keyword>
<dbReference type="RefSeq" id="WP_419151996.1">
    <property type="nucleotide sequence ID" value="NZ_JAUSTR010000005.1"/>
</dbReference>
<dbReference type="SUPFAM" id="SSF81573">
    <property type="entry name" value="F1F0 ATP synthase subunit B, membrane domain"/>
    <property type="match status" value="1"/>
</dbReference>
<keyword evidence="2 13" id="KW-0813">Transport</keyword>
<evidence type="ECO:0000313" key="16">
    <source>
        <dbReference type="EMBL" id="MDQ0162609.1"/>
    </source>
</evidence>
<dbReference type="Proteomes" id="UP001225646">
    <property type="component" value="Unassembled WGS sequence"/>
</dbReference>
<dbReference type="NCBIfam" id="TIGR01144">
    <property type="entry name" value="ATP_synt_b"/>
    <property type="match status" value="1"/>
</dbReference>
<keyword evidence="4 13" id="KW-0138">CF(0)</keyword>
<feature type="transmembrane region" description="Helical" evidence="13">
    <location>
        <begin position="30"/>
        <end position="49"/>
    </location>
</feature>
<proteinExistence type="inferred from homology"/>
<keyword evidence="6 13" id="KW-0375">Hydrogen ion transport</keyword>
<evidence type="ECO:0000256" key="2">
    <source>
        <dbReference type="ARBA" id="ARBA00022448"/>
    </source>
</evidence>
<name>A0ABT9VNQ6_9BACI</name>
<dbReference type="InterPro" id="IPR005864">
    <property type="entry name" value="ATP_synth_F0_bsu_bac"/>
</dbReference>
<keyword evidence="8 13" id="KW-0406">Ion transport</keyword>
<keyword evidence="15" id="KW-0175">Coiled coil</keyword>
<sequence length="183" mass="20696">MELLKGVKIAVLTFDLALGAAGGPFNGGDILFQLIMMLILLALLRKYAFGPLMGVMKQREEHIANEIRSAEEKHEEAKKLIQEQRELLKKARQESQELVEHAKKLGEKQKEEIIQAARAEAERLKEAAKKEIEQEKEQAVAQLREQVASLSVLIASKVIEKELNDAEQEKLINDYIKEVGEQL</sequence>
<dbReference type="Gene3D" id="1.20.5.620">
    <property type="entry name" value="F1F0 ATP synthase subunit B, membrane domain"/>
    <property type="match status" value="1"/>
</dbReference>
<gene>
    <name evidence="13" type="primary">atpF</name>
    <name evidence="16" type="ORF">J2S06_001686</name>
</gene>
<evidence type="ECO:0000256" key="9">
    <source>
        <dbReference type="ARBA" id="ARBA00023136"/>
    </source>
</evidence>
<evidence type="ECO:0000256" key="15">
    <source>
        <dbReference type="SAM" id="Coils"/>
    </source>
</evidence>
<comment type="similarity">
    <text evidence="1 13 14">Belongs to the ATPase B chain family.</text>
</comment>
<evidence type="ECO:0000256" key="5">
    <source>
        <dbReference type="ARBA" id="ARBA00022692"/>
    </source>
</evidence>
<evidence type="ECO:0000256" key="1">
    <source>
        <dbReference type="ARBA" id="ARBA00005513"/>
    </source>
</evidence>
<feature type="coiled-coil region" evidence="15">
    <location>
        <begin position="60"/>
        <end position="149"/>
    </location>
</feature>
<evidence type="ECO:0000256" key="7">
    <source>
        <dbReference type="ARBA" id="ARBA00022989"/>
    </source>
</evidence>
<keyword evidence="10 13" id="KW-0066">ATP synthesis</keyword>
<dbReference type="PANTHER" id="PTHR33445:SF1">
    <property type="entry name" value="ATP SYNTHASE SUBUNIT B"/>
    <property type="match status" value="1"/>
</dbReference>
<comment type="caution">
    <text evidence="16">The sequence shown here is derived from an EMBL/GenBank/DDBJ whole genome shotgun (WGS) entry which is preliminary data.</text>
</comment>
<comment type="function">
    <text evidence="13">Component of the F(0) channel, it forms part of the peripheral stalk, linking F(1) to F(0).</text>
</comment>
<keyword evidence="9 13" id="KW-0472">Membrane</keyword>
<dbReference type="InterPro" id="IPR028987">
    <property type="entry name" value="ATP_synth_B-like_membr_sf"/>
</dbReference>
<evidence type="ECO:0000256" key="11">
    <source>
        <dbReference type="ARBA" id="ARBA00025198"/>
    </source>
</evidence>
<reference evidence="16 17" key="1">
    <citation type="submission" date="2023-07" db="EMBL/GenBank/DDBJ databases">
        <title>Genomic Encyclopedia of Type Strains, Phase IV (KMG-IV): sequencing the most valuable type-strain genomes for metagenomic binning, comparative biology and taxonomic classification.</title>
        <authorList>
            <person name="Goeker M."/>
        </authorList>
    </citation>
    <scope>NUCLEOTIDE SEQUENCE [LARGE SCALE GENOMIC DNA]</scope>
    <source>
        <strain evidence="16 17">DSM 19092</strain>
    </source>
</reference>
<comment type="subunit">
    <text evidence="13">F-type ATPases have 2 components, F(1) - the catalytic core - and F(0) - the membrane proton channel. F(1) has five subunits: alpha(3), beta(3), gamma(1), delta(1), epsilon(1). F(0) has three main subunits: a(1), b(2) and c(10-14). The alpha and beta chains form an alternating ring which encloses part of the gamma chain. F(1) is attached to F(0) by a central stalk formed by the gamma and epsilon chains, while a peripheral stalk is formed by the delta and b chains.</text>
</comment>
<dbReference type="CDD" id="cd06503">
    <property type="entry name" value="ATP-synt_Fo_b"/>
    <property type="match status" value="1"/>
</dbReference>
<dbReference type="HAMAP" id="MF_01398">
    <property type="entry name" value="ATP_synth_b_bprime"/>
    <property type="match status" value="1"/>
</dbReference>
<keyword evidence="5 13" id="KW-0812">Transmembrane</keyword>
<evidence type="ECO:0000256" key="3">
    <source>
        <dbReference type="ARBA" id="ARBA00022475"/>
    </source>
</evidence>
<dbReference type="InterPro" id="IPR050059">
    <property type="entry name" value="ATP_synthase_B_chain"/>
</dbReference>
<organism evidence="16 17">
    <name type="scientific">Aeribacillus alveayuensis</name>
    <dbReference type="NCBI Taxonomy" id="279215"/>
    <lineage>
        <taxon>Bacteria</taxon>
        <taxon>Bacillati</taxon>
        <taxon>Bacillota</taxon>
        <taxon>Bacilli</taxon>
        <taxon>Bacillales</taxon>
        <taxon>Bacillaceae</taxon>
        <taxon>Aeribacillus</taxon>
    </lineage>
</organism>
<comment type="subcellular location">
    <subcellularLocation>
        <location evidence="13">Cell membrane</location>
        <topology evidence="13">Single-pass membrane protein</topology>
    </subcellularLocation>
    <subcellularLocation>
        <location evidence="12">Endomembrane system</location>
        <topology evidence="12">Single-pass membrane protein</topology>
    </subcellularLocation>
</comment>
<evidence type="ECO:0000256" key="10">
    <source>
        <dbReference type="ARBA" id="ARBA00023310"/>
    </source>
</evidence>
<dbReference type="PANTHER" id="PTHR33445">
    <property type="entry name" value="ATP SYNTHASE SUBUNIT B', CHLOROPLASTIC"/>
    <property type="match status" value="1"/>
</dbReference>